<evidence type="ECO:0000313" key="3">
    <source>
        <dbReference type="EMBL" id="AXI99344.1"/>
    </source>
</evidence>
<dbReference type="AlphaFoldDB" id="A0A345UFU3"/>
<dbReference type="InterPro" id="IPR050583">
    <property type="entry name" value="Mycobacterial_A85_antigen"/>
</dbReference>
<evidence type="ECO:0000256" key="1">
    <source>
        <dbReference type="SAM" id="Phobius"/>
    </source>
</evidence>
<sequence length="481" mass="53002">MTTILRNKLRNKLRNRLRNRLRNKNKSQKIIFSKTNILPIFKENQITSCKVSDHQFYYYDMNTNPPGTIPPRLTNYLSLLPLLFLLLLLLAASTITFAQPQQGWVTQPVEAPGVVYGTFFSEAAGELVSYHVLLPPGWSADANVTYPTVYYLHGSGAPTTTGIPIVSQMFRNAMLAGDMPEALVVFPNGLPEGMYVNAKDGSQPVETVLIEELIPHIESAYRAIPQRQARIAEGWSMGGYGAGRFLFKFPELFAGGSMLGAGPLQLDLLADGPGLVPLPIRLRIFNEVFGGDQDFFEAQSPWRLAEVYAADPAFPVKLRIAVGDEDHVFPANADFQEHLSALGIEHAWYVFEGLAHQAPAVLSALQQAGGWAFYQEIFGQFVSAEASAPELPQTARLLSNYPNPFNNRTVIRFELPEAAEVVITLHDAQGRRISRVGSGNYPAGTHQLTLDTTRLGLTSGVYLLQLTTGQASDSLRITLLK</sequence>
<dbReference type="SUPFAM" id="SSF53474">
    <property type="entry name" value="alpha/beta-Hydrolases"/>
    <property type="match status" value="1"/>
</dbReference>
<dbReference type="InterPro" id="IPR026444">
    <property type="entry name" value="Secre_tail"/>
</dbReference>
<keyword evidence="4" id="KW-1185">Reference proteome</keyword>
<reference evidence="3 4" key="1">
    <citation type="submission" date="2018-03" db="EMBL/GenBank/DDBJ databases">
        <title>Phenotypic and genomic properties of Cyclonatronum proteinivorum gen. nov., sp. nov., a haloalkaliphilic bacteroidete from soda lakes possessing Na+-translocating rhodopsin.</title>
        <authorList>
            <person name="Toshchakov S.V."/>
            <person name="Korzhenkov A."/>
            <person name="Samarov N.I."/>
            <person name="Kublanov I.V."/>
            <person name="Muntyan M.S."/>
            <person name="Sorokin D.Y."/>
        </authorList>
    </citation>
    <scope>NUCLEOTIDE SEQUENCE [LARGE SCALE GENOMIC DNA]</scope>
    <source>
        <strain evidence="3 4">Omega</strain>
    </source>
</reference>
<protein>
    <submittedName>
        <fullName evidence="3">Por secretion system C-terminal sorting domain-containing protein</fullName>
    </submittedName>
</protein>
<dbReference type="Proteomes" id="UP000254808">
    <property type="component" value="Chromosome"/>
</dbReference>
<feature type="transmembrane region" description="Helical" evidence="1">
    <location>
        <begin position="76"/>
        <end position="98"/>
    </location>
</feature>
<dbReference type="Pfam" id="PF00756">
    <property type="entry name" value="Esterase"/>
    <property type="match status" value="1"/>
</dbReference>
<proteinExistence type="predicted"/>
<dbReference type="PANTHER" id="PTHR48098">
    <property type="entry name" value="ENTEROCHELIN ESTERASE-RELATED"/>
    <property type="match status" value="1"/>
</dbReference>
<dbReference type="Gene3D" id="3.40.50.1820">
    <property type="entry name" value="alpha/beta hydrolase"/>
    <property type="match status" value="1"/>
</dbReference>
<dbReference type="EMBL" id="CP027806">
    <property type="protein sequence ID" value="AXI99344.1"/>
    <property type="molecule type" value="Genomic_DNA"/>
</dbReference>
<dbReference type="KEGG" id="cprv:CYPRO_0056"/>
<dbReference type="Pfam" id="PF18962">
    <property type="entry name" value="Por_Secre_tail"/>
    <property type="match status" value="1"/>
</dbReference>
<keyword evidence="1" id="KW-0812">Transmembrane</keyword>
<dbReference type="GO" id="GO:0016747">
    <property type="term" value="F:acyltransferase activity, transferring groups other than amino-acyl groups"/>
    <property type="evidence" value="ECO:0007669"/>
    <property type="project" value="TreeGrafter"/>
</dbReference>
<dbReference type="InterPro" id="IPR000801">
    <property type="entry name" value="Esterase-like"/>
</dbReference>
<gene>
    <name evidence="3" type="ORF">CYPRO_0056</name>
</gene>
<dbReference type="PANTHER" id="PTHR48098:SF1">
    <property type="entry name" value="DIACYLGLYCEROL ACYLTRANSFERASE_MYCOLYLTRANSFERASE AG85A"/>
    <property type="match status" value="1"/>
</dbReference>
<keyword evidence="1" id="KW-1133">Transmembrane helix</keyword>
<dbReference type="InterPro" id="IPR029058">
    <property type="entry name" value="AB_hydrolase_fold"/>
</dbReference>
<dbReference type="NCBIfam" id="TIGR04183">
    <property type="entry name" value="Por_Secre_tail"/>
    <property type="match status" value="1"/>
</dbReference>
<evidence type="ECO:0000259" key="2">
    <source>
        <dbReference type="Pfam" id="PF18962"/>
    </source>
</evidence>
<name>A0A345UFU3_9BACT</name>
<feature type="domain" description="Secretion system C-terminal sorting" evidence="2">
    <location>
        <begin position="401"/>
        <end position="472"/>
    </location>
</feature>
<evidence type="ECO:0000313" key="4">
    <source>
        <dbReference type="Proteomes" id="UP000254808"/>
    </source>
</evidence>
<keyword evidence="1" id="KW-0472">Membrane</keyword>
<accession>A0A345UFU3</accession>
<organism evidence="3 4">
    <name type="scientific">Cyclonatronum proteinivorum</name>
    <dbReference type="NCBI Taxonomy" id="1457365"/>
    <lineage>
        <taxon>Bacteria</taxon>
        <taxon>Pseudomonadati</taxon>
        <taxon>Balneolota</taxon>
        <taxon>Balneolia</taxon>
        <taxon>Balneolales</taxon>
        <taxon>Cyclonatronaceae</taxon>
        <taxon>Cyclonatronum</taxon>
    </lineage>
</organism>